<evidence type="ECO:0000256" key="2">
    <source>
        <dbReference type="ARBA" id="ARBA00023015"/>
    </source>
</evidence>
<dbReference type="SUPFAM" id="SSF46689">
    <property type="entry name" value="Homeodomain-like"/>
    <property type="match status" value="1"/>
</dbReference>
<evidence type="ECO:0000313" key="8">
    <source>
        <dbReference type="Proteomes" id="UP000678016"/>
    </source>
</evidence>
<dbReference type="Pfam" id="PF13977">
    <property type="entry name" value="TetR_C_6"/>
    <property type="match status" value="1"/>
</dbReference>
<dbReference type="PANTHER" id="PTHR30055:SF234">
    <property type="entry name" value="HTH-TYPE TRANSCRIPTIONAL REGULATOR BETI"/>
    <property type="match status" value="1"/>
</dbReference>
<keyword evidence="8" id="KW-1185">Reference proteome</keyword>
<organism evidence="7 8">
    <name type="scientific">Nocardiopsis akebiae</name>
    <dbReference type="NCBI Taxonomy" id="2831968"/>
    <lineage>
        <taxon>Bacteria</taxon>
        <taxon>Bacillati</taxon>
        <taxon>Actinomycetota</taxon>
        <taxon>Actinomycetes</taxon>
        <taxon>Streptosporangiales</taxon>
        <taxon>Nocardiopsidaceae</taxon>
        <taxon>Nocardiopsis</taxon>
    </lineage>
</organism>
<protein>
    <submittedName>
        <fullName evidence="7">TetR family transcriptional regulator</fullName>
    </submittedName>
</protein>
<name>A0ABX8C3D5_9ACTN</name>
<dbReference type="InterPro" id="IPR009057">
    <property type="entry name" value="Homeodomain-like_sf"/>
</dbReference>
<dbReference type="InterPro" id="IPR050109">
    <property type="entry name" value="HTH-type_TetR-like_transc_reg"/>
</dbReference>
<keyword evidence="3 5" id="KW-0238">DNA-binding</keyword>
<dbReference type="Gene3D" id="1.10.357.10">
    <property type="entry name" value="Tetracycline Repressor, domain 2"/>
    <property type="match status" value="1"/>
</dbReference>
<dbReference type="RefSeq" id="WP_212641750.1">
    <property type="nucleotide sequence ID" value="NZ_CP074132.1"/>
</dbReference>
<evidence type="ECO:0000256" key="3">
    <source>
        <dbReference type="ARBA" id="ARBA00023125"/>
    </source>
</evidence>
<dbReference type="Pfam" id="PF00440">
    <property type="entry name" value="TetR_N"/>
    <property type="match status" value="1"/>
</dbReference>
<evidence type="ECO:0000256" key="1">
    <source>
        <dbReference type="ARBA" id="ARBA00022491"/>
    </source>
</evidence>
<dbReference type="SUPFAM" id="SSF48498">
    <property type="entry name" value="Tetracyclin repressor-like, C-terminal domain"/>
    <property type="match status" value="1"/>
</dbReference>
<dbReference type="EMBL" id="CP074132">
    <property type="protein sequence ID" value="QUX28833.1"/>
    <property type="molecule type" value="Genomic_DNA"/>
</dbReference>
<dbReference type="InterPro" id="IPR001647">
    <property type="entry name" value="HTH_TetR"/>
</dbReference>
<evidence type="ECO:0000256" key="4">
    <source>
        <dbReference type="ARBA" id="ARBA00023163"/>
    </source>
</evidence>
<keyword evidence="4" id="KW-0804">Transcription</keyword>
<dbReference type="Proteomes" id="UP000678016">
    <property type="component" value="Chromosome"/>
</dbReference>
<proteinExistence type="predicted"/>
<feature type="domain" description="HTH tetR-type" evidence="6">
    <location>
        <begin position="8"/>
        <end position="68"/>
    </location>
</feature>
<evidence type="ECO:0000313" key="7">
    <source>
        <dbReference type="EMBL" id="QUX28833.1"/>
    </source>
</evidence>
<gene>
    <name evidence="7" type="ORF">KGD83_27160</name>
</gene>
<dbReference type="InterPro" id="IPR036271">
    <property type="entry name" value="Tet_transcr_reg_TetR-rel_C_sf"/>
</dbReference>
<evidence type="ECO:0000259" key="6">
    <source>
        <dbReference type="PROSITE" id="PS50977"/>
    </source>
</evidence>
<keyword evidence="1" id="KW-0678">Repressor</keyword>
<sequence>MARTADHEERRRQVARALLSTVGERGLARTTLADVADRAGVSVGLVQRYFRTKSQLLRFGVEYLYGQGADRLTAVHTDGPPVASARDWISRAARTLLPLDDERRAELTVWLEFLPTTMTDPEMSRLHKDTTADLVGVFTQAMDEAVRRGELAPGTDTAAEAARLVALVDGLTVHHLVTGGDAFSENAVRAALTAHLDRLLPVPESP</sequence>
<feature type="DNA-binding region" description="H-T-H motif" evidence="5">
    <location>
        <begin position="31"/>
        <end position="50"/>
    </location>
</feature>
<keyword evidence="2" id="KW-0805">Transcription regulation</keyword>
<dbReference type="PANTHER" id="PTHR30055">
    <property type="entry name" value="HTH-TYPE TRANSCRIPTIONAL REGULATOR RUTR"/>
    <property type="match status" value="1"/>
</dbReference>
<reference evidence="8" key="1">
    <citation type="submission" date="2021-05" db="EMBL/GenBank/DDBJ databases">
        <title>Direct Submission.</title>
        <authorList>
            <person name="Li K."/>
            <person name="Gao J."/>
        </authorList>
    </citation>
    <scope>NUCLEOTIDE SEQUENCE [LARGE SCALE GENOMIC DNA]</scope>
    <source>
        <strain evidence="8">HDS12</strain>
    </source>
</reference>
<dbReference type="InterPro" id="IPR039538">
    <property type="entry name" value="BetI_C"/>
</dbReference>
<accession>A0ABX8C3D5</accession>
<dbReference type="PROSITE" id="PS50977">
    <property type="entry name" value="HTH_TETR_2"/>
    <property type="match status" value="1"/>
</dbReference>
<evidence type="ECO:0000256" key="5">
    <source>
        <dbReference type="PROSITE-ProRule" id="PRU00335"/>
    </source>
</evidence>